<keyword evidence="5" id="KW-1133">Transmembrane helix</keyword>
<dbReference type="SUPFAM" id="SSF46934">
    <property type="entry name" value="UBA-like"/>
    <property type="match status" value="1"/>
</dbReference>
<dbReference type="Gene3D" id="1.10.8.10">
    <property type="entry name" value="DNA helicase RuvA subunit, C-terminal domain"/>
    <property type="match status" value="1"/>
</dbReference>
<evidence type="ECO:0000313" key="7">
    <source>
        <dbReference type="EMBL" id="HHP82167.1"/>
    </source>
</evidence>
<reference evidence="7" key="1">
    <citation type="journal article" date="2020" name="mSystems">
        <title>Genome- and Community-Level Interaction Insights into Carbon Utilization and Element Cycling Functions of Hydrothermarchaeota in Hydrothermal Sediment.</title>
        <authorList>
            <person name="Zhou Z."/>
            <person name="Liu Y."/>
            <person name="Xu W."/>
            <person name="Pan J."/>
            <person name="Luo Z.H."/>
            <person name="Li M."/>
        </authorList>
    </citation>
    <scope>NUCLEOTIDE SEQUENCE [LARGE SCALE GENOMIC DNA]</scope>
    <source>
        <strain evidence="8">SpSt-1</strain>
        <strain evidence="7">SpSt-1121</strain>
    </source>
</reference>
<dbReference type="InterPro" id="IPR038187">
    <property type="entry name" value="NAC_A/B_dom_sf"/>
</dbReference>
<keyword evidence="5" id="KW-0472">Membrane</keyword>
<evidence type="ECO:0000256" key="3">
    <source>
        <dbReference type="ARBA" id="ARBA00022927"/>
    </source>
</evidence>
<keyword evidence="5" id="KW-0812">Transmembrane</keyword>
<feature type="transmembrane region" description="Helical" evidence="5">
    <location>
        <begin position="30"/>
        <end position="49"/>
    </location>
</feature>
<dbReference type="Gene3D" id="2.20.70.30">
    <property type="entry name" value="Nascent polypeptide-associated complex domain"/>
    <property type="match status" value="1"/>
</dbReference>
<accession>A0A7C5XMU1</accession>
<dbReference type="EMBL" id="DRUB01000075">
    <property type="protein sequence ID" value="HHR95986.1"/>
    <property type="molecule type" value="Genomic_DNA"/>
</dbReference>
<keyword evidence="3" id="KW-0653">Protein transport</keyword>
<protein>
    <recommendedName>
        <fullName evidence="4">Nascent polypeptide-associated complex protein</fullName>
    </recommendedName>
</protein>
<evidence type="ECO:0000259" key="6">
    <source>
        <dbReference type="PROSITE" id="PS51151"/>
    </source>
</evidence>
<dbReference type="NCBIfam" id="TIGR00264">
    <property type="entry name" value="archaeal-type nascent polypeptide-associated complex protein"/>
    <property type="match status" value="1"/>
</dbReference>
<organism evidence="7">
    <name type="scientific">Ignisphaera aggregans</name>
    <dbReference type="NCBI Taxonomy" id="334771"/>
    <lineage>
        <taxon>Archaea</taxon>
        <taxon>Thermoproteota</taxon>
        <taxon>Thermoprotei</taxon>
        <taxon>Desulfurococcales</taxon>
        <taxon>Desulfurococcaceae</taxon>
        <taxon>Ignisphaera</taxon>
    </lineage>
</organism>
<evidence type="ECO:0000256" key="2">
    <source>
        <dbReference type="ARBA" id="ARBA00022884"/>
    </source>
</evidence>
<keyword evidence="2" id="KW-0694">RNA-binding</keyword>
<gene>
    <name evidence="8" type="ORF">ENL47_04010</name>
    <name evidence="7" type="ORF">ENM84_05825</name>
</gene>
<dbReference type="InterPro" id="IPR002715">
    <property type="entry name" value="Nas_poly-pep-assoc_cplx_dom"/>
</dbReference>
<evidence type="ECO:0000313" key="8">
    <source>
        <dbReference type="EMBL" id="HHR95986.1"/>
    </source>
</evidence>
<keyword evidence="1" id="KW-0813">Transport</keyword>
<dbReference type="Pfam" id="PF01849">
    <property type="entry name" value="NAC"/>
    <property type="match status" value="1"/>
</dbReference>
<evidence type="ECO:0000256" key="4">
    <source>
        <dbReference type="NCBIfam" id="TIGR00264"/>
    </source>
</evidence>
<name>A0A7C5XMU1_9CREN</name>
<sequence length="182" mass="20626">MFVSFFVLLIKIAALPTSLPAPNTVSSIPIYLSTTIAYISHNIIVVLAVKGLSIVRKMLPINPREFQKQLRQLKKMGMKVDQLENVNEIIIRLDDKKIILENPEVMVIEFASQKMFYVMPKAIREEVEVKETIASSLTIKDEDIQFIVEYTGVSYEVAKEMLIKAGGDIAKAIEIIEENKQK</sequence>
<feature type="domain" description="NAC-A/B" evidence="6">
    <location>
        <begin position="60"/>
        <end position="131"/>
    </location>
</feature>
<dbReference type="AlphaFoldDB" id="A0A7C5XMU1"/>
<evidence type="ECO:0000256" key="5">
    <source>
        <dbReference type="SAM" id="Phobius"/>
    </source>
</evidence>
<comment type="caution">
    <text evidence="7">The sequence shown here is derived from an EMBL/GenBank/DDBJ whole genome shotgun (WGS) entry which is preliminary data.</text>
</comment>
<dbReference type="InterPro" id="IPR005231">
    <property type="entry name" value="NAC_arc"/>
</dbReference>
<dbReference type="InterPro" id="IPR009060">
    <property type="entry name" value="UBA-like_sf"/>
</dbReference>
<dbReference type="PROSITE" id="PS51151">
    <property type="entry name" value="NAC_AB"/>
    <property type="match status" value="1"/>
</dbReference>
<dbReference type="GO" id="GO:0015031">
    <property type="term" value="P:protein transport"/>
    <property type="evidence" value="ECO:0007669"/>
    <property type="project" value="UniProtKB-KW"/>
</dbReference>
<proteinExistence type="predicted"/>
<dbReference type="GO" id="GO:0003723">
    <property type="term" value="F:RNA binding"/>
    <property type="evidence" value="ECO:0007669"/>
    <property type="project" value="UniProtKB-KW"/>
</dbReference>
<dbReference type="EMBL" id="DRZI01000251">
    <property type="protein sequence ID" value="HHP82167.1"/>
    <property type="molecule type" value="Genomic_DNA"/>
</dbReference>
<evidence type="ECO:0000256" key="1">
    <source>
        <dbReference type="ARBA" id="ARBA00022448"/>
    </source>
</evidence>
<dbReference type="SMART" id="SM01407">
    <property type="entry name" value="NAC"/>
    <property type="match status" value="1"/>
</dbReference>